<gene>
    <name evidence="3" type="ORF">A4X09_0g580</name>
</gene>
<dbReference type="GO" id="GO:0005774">
    <property type="term" value="C:vacuolar membrane"/>
    <property type="evidence" value="ECO:0007669"/>
    <property type="project" value="TreeGrafter"/>
</dbReference>
<dbReference type="Pfam" id="PF06218">
    <property type="entry name" value="NPR2"/>
    <property type="match status" value="4"/>
</dbReference>
<evidence type="ECO:0000313" key="3">
    <source>
        <dbReference type="EMBL" id="KAE8271760.1"/>
    </source>
</evidence>
<feature type="compositionally biased region" description="Basic and acidic residues" evidence="2">
    <location>
        <begin position="419"/>
        <end position="428"/>
    </location>
</feature>
<feature type="region of interest" description="Disordered" evidence="2">
    <location>
        <begin position="395"/>
        <end position="488"/>
    </location>
</feature>
<feature type="region of interest" description="Disordered" evidence="2">
    <location>
        <begin position="920"/>
        <end position="981"/>
    </location>
</feature>
<evidence type="ECO:0000313" key="4">
    <source>
        <dbReference type="Proteomes" id="UP000078113"/>
    </source>
</evidence>
<feature type="compositionally biased region" description="Low complexity" evidence="2">
    <location>
        <begin position="429"/>
        <end position="446"/>
    </location>
</feature>
<evidence type="ECO:0008006" key="5">
    <source>
        <dbReference type="Google" id="ProtNLM"/>
    </source>
</evidence>
<evidence type="ECO:0000256" key="1">
    <source>
        <dbReference type="ARBA" id="ARBA00008433"/>
    </source>
</evidence>
<feature type="compositionally biased region" description="Low complexity" evidence="2">
    <location>
        <begin position="142"/>
        <end position="190"/>
    </location>
</feature>
<evidence type="ECO:0000256" key="2">
    <source>
        <dbReference type="SAM" id="MobiDB-lite"/>
    </source>
</evidence>
<dbReference type="GO" id="GO:1990130">
    <property type="term" value="C:GATOR1 complex"/>
    <property type="evidence" value="ECO:0007669"/>
    <property type="project" value="TreeGrafter"/>
</dbReference>
<keyword evidence="4" id="KW-1185">Reference proteome</keyword>
<feature type="compositionally biased region" description="Polar residues" evidence="2">
    <location>
        <begin position="75"/>
        <end position="89"/>
    </location>
</feature>
<feature type="region of interest" description="Disordered" evidence="2">
    <location>
        <begin position="74"/>
        <end position="113"/>
    </location>
</feature>
<dbReference type="PANTHER" id="PTHR12991">
    <property type="entry name" value="NITROGEN PERMEASE REGULATOR 2/TUMOR SUPPRESSOR CANDIDATE 4"/>
    <property type="match status" value="1"/>
</dbReference>
<dbReference type="PANTHER" id="PTHR12991:SF10">
    <property type="entry name" value="GATOR COMPLEX PROTEIN NPRL2"/>
    <property type="match status" value="1"/>
</dbReference>
<feature type="region of interest" description="Disordered" evidence="2">
    <location>
        <begin position="828"/>
        <end position="907"/>
    </location>
</feature>
<dbReference type="InterPro" id="IPR009348">
    <property type="entry name" value="NPR2-like"/>
</dbReference>
<dbReference type="EMBL" id="LWDG02000011">
    <property type="protein sequence ID" value="KAE8271760.1"/>
    <property type="molecule type" value="Genomic_DNA"/>
</dbReference>
<sequence>MTFSGLLGGAFDLESNAFLDIQSIFFATFHGSHGPQILFQMPEGSITQDEPLSSTSTDTAFIQSPPAFSRAFRSTPLNEQSASSSSITDSPLLEPRSTNRRRTPRRDTQINEPLFDFGPIKDYIIPKKDLCGKLVACNIRGRSSTARSSSARPSAPINNRPIRSSFSSSSNRSGTSKLRSDSTSRYTTTSDIEEDDVQLQEEISNDPATPHTQPPPPPPPSHRPTRNYKILGFPVFLSDESRYARNDFRFNMCFVFDASADTRPYEPVVRKIARILTGLEESSSFLSNEKSRNRILGIIEQLYQDLNSYCESFVPLPVAPHTSYVPRDNNGEARVGILPAGMVGGGSRAGTPNAGLGGTYQGSLFIANSANNPTISTVPTAANPTPFPNASPYLPNANSSPSPSRVSSISNVRGRRRGRTIDSLKRDASITFTSTSTPGSTTPSSPLLYGTRSIGNLTPDISSVSLHPRPRPRPRTTSVGEEEGETALPLSPQAAADALLEEWEKELPHGLGRTVRDAINIKLFPIYPNPPAANDWDVPVALLDLGKRVDDNWDLTMKKIFPFINGVNHVKRIAELADADLGLTRQCMEHLLYYECIIMIDLFQYSNIYILRPLIASIATLDSIQRECADYVIRPGKPRPPYSELLKLYASALRPGITVSQWMEDLNVERMYLDVRRFVTFGVIKGFVRRVHRFPIFTPPSPSDPYPLPQTTHTASSTPLDLRKAGLSLPVEGLEQLLVEGTHCDDELCVKFGVSWLGLERMLLTVGYGAYGLAREMEEQRHWASRAEMRAAAEEEGGVGGRSFASSSGFGGGAGRYGGSSGPAPSWGWAAGSGSGGGGGGGGGTGYTSAWGTSSSEASPFSSYNRRQSGASTQHTINNNNSRQQTAHYHHPQTQTHTGRARYPSDAGWGSVSSFSAQMSGFHGQQQYSHAQSSRGSTSEATWVPPSSEAGAGGGGVDRVTGERLPANATQRSPSPIPGPDWSAIYSAARTCGHMGDVQIFLR</sequence>
<comment type="caution">
    <text evidence="3">The sequence shown here is derived from an EMBL/GenBank/DDBJ whole genome shotgun (WGS) entry which is preliminary data.</text>
</comment>
<dbReference type="GO" id="GO:1904262">
    <property type="term" value="P:negative regulation of TORC1 signaling"/>
    <property type="evidence" value="ECO:0007669"/>
    <property type="project" value="TreeGrafter"/>
</dbReference>
<dbReference type="Proteomes" id="UP000078113">
    <property type="component" value="Unassembled WGS sequence"/>
</dbReference>
<name>A0A8X7NG42_9BASI</name>
<protein>
    <recommendedName>
        <fullName evidence="5">Nitrogen permease regulator 2</fullName>
    </recommendedName>
</protein>
<reference evidence="3" key="1">
    <citation type="submission" date="2016-04" db="EMBL/GenBank/DDBJ databases">
        <authorList>
            <person name="Nguyen H.D."/>
            <person name="Samba Siva P."/>
            <person name="Cullis J."/>
            <person name="Levesque C.A."/>
            <person name="Hambleton S."/>
        </authorList>
    </citation>
    <scope>NUCLEOTIDE SEQUENCE</scope>
    <source>
        <strain evidence="3">DAOMC 236422</strain>
    </source>
</reference>
<feature type="compositionally biased region" description="Pro residues" evidence="2">
    <location>
        <begin position="212"/>
        <end position="222"/>
    </location>
</feature>
<dbReference type="AlphaFoldDB" id="A0A8X7NG42"/>
<dbReference type="GO" id="GO:0010508">
    <property type="term" value="P:positive regulation of autophagy"/>
    <property type="evidence" value="ECO:0007669"/>
    <property type="project" value="TreeGrafter"/>
</dbReference>
<feature type="compositionally biased region" description="Polar residues" evidence="2">
    <location>
        <begin position="920"/>
        <end position="941"/>
    </location>
</feature>
<organism evidence="3 4">
    <name type="scientific">Tilletia walkeri</name>
    <dbReference type="NCBI Taxonomy" id="117179"/>
    <lineage>
        <taxon>Eukaryota</taxon>
        <taxon>Fungi</taxon>
        <taxon>Dikarya</taxon>
        <taxon>Basidiomycota</taxon>
        <taxon>Ustilaginomycotina</taxon>
        <taxon>Exobasidiomycetes</taxon>
        <taxon>Tilletiales</taxon>
        <taxon>Tilletiaceae</taxon>
        <taxon>Tilletia</taxon>
    </lineage>
</organism>
<proteinExistence type="inferred from homology"/>
<feature type="compositionally biased region" description="Gly residues" evidence="2">
    <location>
        <begin position="831"/>
        <end position="846"/>
    </location>
</feature>
<reference evidence="3" key="2">
    <citation type="journal article" date="2019" name="IMA Fungus">
        <title>Genome sequencing and comparison of five Tilletia species to identify candidate genes for the detection of regulated species infecting wheat.</title>
        <authorList>
            <person name="Nguyen H.D.T."/>
            <person name="Sultana T."/>
            <person name="Kesanakurti P."/>
            <person name="Hambleton S."/>
        </authorList>
    </citation>
    <scope>NUCLEOTIDE SEQUENCE</scope>
    <source>
        <strain evidence="3">DAOMC 236422</strain>
    </source>
</reference>
<accession>A0A8X7NG42</accession>
<feature type="compositionally biased region" description="Low complexity" evidence="2">
    <location>
        <begin position="847"/>
        <end position="856"/>
    </location>
</feature>
<feature type="compositionally biased region" description="Polar residues" evidence="2">
    <location>
        <begin position="857"/>
        <end position="898"/>
    </location>
</feature>
<dbReference type="GO" id="GO:0005096">
    <property type="term" value="F:GTPase activator activity"/>
    <property type="evidence" value="ECO:0007669"/>
    <property type="project" value="TreeGrafter"/>
</dbReference>
<feature type="compositionally biased region" description="Polar residues" evidence="2">
    <location>
        <begin position="453"/>
        <end position="465"/>
    </location>
</feature>
<feature type="compositionally biased region" description="Low complexity" evidence="2">
    <location>
        <begin position="395"/>
        <end position="411"/>
    </location>
</feature>
<feature type="region of interest" description="Disordered" evidence="2">
    <location>
        <begin position="141"/>
        <end position="226"/>
    </location>
</feature>
<comment type="similarity">
    <text evidence="1">Belongs to the NPR2 family.</text>
</comment>